<dbReference type="GO" id="GO:0016705">
    <property type="term" value="F:oxidoreductase activity, acting on paired donors, with incorporation or reduction of molecular oxygen"/>
    <property type="evidence" value="ECO:0007669"/>
    <property type="project" value="UniProtKB-UniRule"/>
</dbReference>
<dbReference type="InterPro" id="IPR001763">
    <property type="entry name" value="Rhodanese-like_dom"/>
</dbReference>
<organism evidence="3 4">
    <name type="scientific">Achromobacter veterisilvae</name>
    <dbReference type="NCBI Taxonomy" id="2069367"/>
    <lineage>
        <taxon>Bacteria</taxon>
        <taxon>Pseudomonadati</taxon>
        <taxon>Pseudomonadota</taxon>
        <taxon>Betaproteobacteria</taxon>
        <taxon>Burkholderiales</taxon>
        <taxon>Alcaligenaceae</taxon>
        <taxon>Achromobacter</taxon>
    </lineage>
</organism>
<dbReference type="Gene3D" id="3.40.250.10">
    <property type="entry name" value="Rhodanese-like domain"/>
    <property type="match status" value="1"/>
</dbReference>
<dbReference type="GO" id="GO:0006400">
    <property type="term" value="P:tRNA modification"/>
    <property type="evidence" value="ECO:0007669"/>
    <property type="project" value="UniProtKB-UniRule"/>
</dbReference>
<dbReference type="RefSeq" id="WP_129240028.1">
    <property type="nucleotide sequence ID" value="NZ_UFQC01000006.1"/>
</dbReference>
<comment type="function">
    <text evidence="1">Catalyzes oxygen-dependent 5-hydroxyuridine (ho5U) modification at position 34 in tRNAs.</text>
</comment>
<evidence type="ECO:0000259" key="2">
    <source>
        <dbReference type="PROSITE" id="PS50206"/>
    </source>
</evidence>
<dbReference type="AlphaFoldDB" id="A0A446CBH7"/>
<evidence type="ECO:0000313" key="3">
    <source>
        <dbReference type="EMBL" id="SSW65202.1"/>
    </source>
</evidence>
<dbReference type="SUPFAM" id="SSF52821">
    <property type="entry name" value="Rhodanese/Cell cycle control phosphatase"/>
    <property type="match status" value="1"/>
</dbReference>
<name>A0A446CBH7_9BURK</name>
<dbReference type="SMART" id="SM00450">
    <property type="entry name" value="RHOD"/>
    <property type="match status" value="1"/>
</dbReference>
<keyword evidence="1" id="KW-0560">Oxidoreductase</keyword>
<dbReference type="InterPro" id="IPR036873">
    <property type="entry name" value="Rhodanese-like_dom_sf"/>
</dbReference>
<protein>
    <recommendedName>
        <fullName evidence="1">tRNA uridine(34) hydroxylase</fullName>
        <ecNumber evidence="1">1.14.-.-</ecNumber>
    </recommendedName>
    <alternativeName>
        <fullName evidence="1">tRNA hydroxylation protein O</fullName>
    </alternativeName>
</protein>
<dbReference type="Gene3D" id="3.30.70.100">
    <property type="match status" value="1"/>
</dbReference>
<dbReference type="NCBIfam" id="NF003703">
    <property type="entry name" value="PRK05320.1"/>
    <property type="match status" value="1"/>
</dbReference>
<evidence type="ECO:0000313" key="4">
    <source>
        <dbReference type="Proteomes" id="UP000289465"/>
    </source>
</evidence>
<dbReference type="Proteomes" id="UP000289465">
    <property type="component" value="Unassembled WGS sequence"/>
</dbReference>
<comment type="catalytic activity">
    <reaction evidence="1">
        <text>uridine(34) in tRNA + AH2 + O2 = 5-hydroxyuridine(34) in tRNA + A + H2O</text>
        <dbReference type="Rhea" id="RHEA:64224"/>
        <dbReference type="Rhea" id="RHEA-COMP:11727"/>
        <dbReference type="Rhea" id="RHEA-COMP:13381"/>
        <dbReference type="ChEBI" id="CHEBI:13193"/>
        <dbReference type="ChEBI" id="CHEBI:15377"/>
        <dbReference type="ChEBI" id="CHEBI:15379"/>
        <dbReference type="ChEBI" id="CHEBI:17499"/>
        <dbReference type="ChEBI" id="CHEBI:65315"/>
        <dbReference type="ChEBI" id="CHEBI:136877"/>
    </reaction>
</comment>
<dbReference type="Pfam" id="PF17773">
    <property type="entry name" value="UPF0176_N"/>
    <property type="match status" value="1"/>
</dbReference>
<dbReference type="OrthoDB" id="9778326at2"/>
<keyword evidence="1" id="KW-0819">tRNA processing</keyword>
<dbReference type="Pfam" id="PF00581">
    <property type="entry name" value="Rhodanese"/>
    <property type="match status" value="1"/>
</dbReference>
<reference evidence="3 4" key="1">
    <citation type="submission" date="2018-07" db="EMBL/GenBank/DDBJ databases">
        <authorList>
            <person name="Peeters C."/>
        </authorList>
    </citation>
    <scope>NUCLEOTIDE SEQUENCE [LARGE SCALE GENOMIC DNA]</scope>
    <source>
        <strain evidence="3 4">LMG 30378</strain>
    </source>
</reference>
<sequence>MTSVVNIAAYKFVSLDCLPELRLRLLDEAAQAALKGTILLAEEGINLFLAGSAEGIDGFLGSLRADARFADLEVKFSRSGAVPFRKLLVKVKREIIRMDHPAIRPEAGRAPGVDAHTLARWLEQGVDDAGRPVVMLDTRNAFEVDEGTFTNAIDWRIERFTQFPAAVQAHRAELEGKTVVSFCTGGIRCEKAAIYMNEAGIPNVYQLDGGILKYFEETGGPGYEGKCFVFDERVSLDPALEPSVALGV</sequence>
<proteinExistence type="inferred from homology"/>
<evidence type="ECO:0000256" key="1">
    <source>
        <dbReference type="HAMAP-Rule" id="MF_00469"/>
    </source>
</evidence>
<dbReference type="InterPro" id="IPR040503">
    <property type="entry name" value="TRHO_N"/>
</dbReference>
<dbReference type="EMBL" id="UFQC01000006">
    <property type="protein sequence ID" value="SSW65202.1"/>
    <property type="molecule type" value="Genomic_DNA"/>
</dbReference>
<feature type="domain" description="Rhodanese" evidence="2">
    <location>
        <begin position="129"/>
        <end position="223"/>
    </location>
</feature>
<accession>A0A446CBH7</accession>
<dbReference type="PANTHER" id="PTHR43268:SF3">
    <property type="entry name" value="RHODANESE-LIKE DOMAIN-CONTAINING PROTEIN 7-RELATED"/>
    <property type="match status" value="1"/>
</dbReference>
<dbReference type="PROSITE" id="PS50206">
    <property type="entry name" value="RHODANESE_3"/>
    <property type="match status" value="1"/>
</dbReference>
<dbReference type="EC" id="1.14.-.-" evidence="1"/>
<dbReference type="PANTHER" id="PTHR43268">
    <property type="entry name" value="THIOSULFATE SULFURTRANSFERASE/RHODANESE-LIKE DOMAIN-CONTAINING PROTEIN 2"/>
    <property type="match status" value="1"/>
</dbReference>
<dbReference type="InterPro" id="IPR020936">
    <property type="entry name" value="TrhO"/>
</dbReference>
<dbReference type="HAMAP" id="MF_00469">
    <property type="entry name" value="TrhO"/>
    <property type="match status" value="1"/>
</dbReference>
<comment type="similarity">
    <text evidence="1">Belongs to the TrhO family.</text>
</comment>
<gene>
    <name evidence="1" type="primary">trhO</name>
    <name evidence="3" type="ORF">AVE30378_01362</name>
</gene>